<dbReference type="PANTHER" id="PTHR44858:SF1">
    <property type="entry name" value="UDP-N-ACETYLGLUCOSAMINE--PEPTIDE N-ACETYLGLUCOSAMINYLTRANSFERASE SPINDLY-RELATED"/>
    <property type="match status" value="1"/>
</dbReference>
<dbReference type="InterPro" id="IPR011990">
    <property type="entry name" value="TPR-like_helical_dom_sf"/>
</dbReference>
<dbReference type="Pfam" id="PF13414">
    <property type="entry name" value="TPR_11"/>
    <property type="match status" value="1"/>
</dbReference>
<dbReference type="PANTHER" id="PTHR44858">
    <property type="entry name" value="TETRATRICOPEPTIDE REPEAT PROTEIN 6"/>
    <property type="match status" value="1"/>
</dbReference>
<dbReference type="Gene3D" id="1.25.40.10">
    <property type="entry name" value="Tetratricopeptide repeat domain"/>
    <property type="match status" value="4"/>
</dbReference>
<evidence type="ECO:0000256" key="2">
    <source>
        <dbReference type="ARBA" id="ARBA00022803"/>
    </source>
</evidence>
<evidence type="ECO:0008006" key="6">
    <source>
        <dbReference type="Google" id="ProtNLM"/>
    </source>
</evidence>
<evidence type="ECO:0000313" key="5">
    <source>
        <dbReference type="Proteomes" id="UP000606044"/>
    </source>
</evidence>
<feature type="repeat" description="TPR" evidence="3">
    <location>
        <begin position="9"/>
        <end position="42"/>
    </location>
</feature>
<dbReference type="RefSeq" id="WP_188580275.1">
    <property type="nucleotide sequence ID" value="NZ_BMCT01000004.1"/>
</dbReference>
<protein>
    <recommendedName>
        <fullName evidence="6">Tetratricopeptide repeat protein</fullName>
    </recommendedName>
</protein>
<reference evidence="4" key="1">
    <citation type="journal article" date="2014" name="Int. J. Syst. Evol. Microbiol.">
        <title>Complete genome sequence of Corynebacterium casei LMG S-19264T (=DSM 44701T), isolated from a smear-ripened cheese.</title>
        <authorList>
            <consortium name="US DOE Joint Genome Institute (JGI-PGF)"/>
            <person name="Walter F."/>
            <person name="Albersmeier A."/>
            <person name="Kalinowski J."/>
            <person name="Ruckert C."/>
        </authorList>
    </citation>
    <scope>NUCLEOTIDE SEQUENCE</scope>
    <source>
        <strain evidence="4">CCM 7897</strain>
    </source>
</reference>
<evidence type="ECO:0000256" key="3">
    <source>
        <dbReference type="PROSITE-ProRule" id="PRU00339"/>
    </source>
</evidence>
<accession>A0A917C5B9</accession>
<organism evidence="4 5">
    <name type="scientific">Azorhizobium oxalatiphilum</name>
    <dbReference type="NCBI Taxonomy" id="980631"/>
    <lineage>
        <taxon>Bacteria</taxon>
        <taxon>Pseudomonadati</taxon>
        <taxon>Pseudomonadota</taxon>
        <taxon>Alphaproteobacteria</taxon>
        <taxon>Hyphomicrobiales</taxon>
        <taxon>Xanthobacteraceae</taxon>
        <taxon>Azorhizobium</taxon>
    </lineage>
</organism>
<evidence type="ECO:0000256" key="1">
    <source>
        <dbReference type="ARBA" id="ARBA00022737"/>
    </source>
</evidence>
<feature type="repeat" description="TPR" evidence="3">
    <location>
        <begin position="111"/>
        <end position="144"/>
    </location>
</feature>
<evidence type="ECO:0000313" key="4">
    <source>
        <dbReference type="EMBL" id="GGF69726.1"/>
    </source>
</evidence>
<dbReference type="SUPFAM" id="SSF53756">
    <property type="entry name" value="UDP-Glycosyltransferase/glycogen phosphorylase"/>
    <property type="match status" value="1"/>
</dbReference>
<name>A0A917C5B9_9HYPH</name>
<comment type="caution">
    <text evidence="4">The sequence shown here is derived from an EMBL/GenBank/DDBJ whole genome shotgun (WGS) entry which is preliminary data.</text>
</comment>
<sequence length="662" mass="70741">MTAGMSPDPRALLGQASALHRAGKLDEALAAYQTAARLAPRFLDAQRMLAFALLQAGRPKESARAAQKARDLAPRDPNGHVLVGAGLLLAGEPAKALPAFEEAARLAPGLLEAQFQAGNALAALGRHAAAVERFSRALEIDPRAPEPRMNRATAYARLGRDTEALADCEMLVAMQPWEPLHLVSKAGTLLGLGDMAGALAAAEAALAIAPDQADALHVAGQAKAALDDQTAAISYLGRAAALKGAERPEWRARFARVLRVNEQFEAALEQCDLAVAQAPRLVEALVERAEILRAMDRPKDALVDADRALALQPDATFAHLARAGVLSDLGRARDARTAVDRAVRAAPVEPRVLFVKALADLAIGDWAAGWANYEQREQILPPPFTPPSLTRWDGRSAVTDLIVLGEQGIGDVLQFGRLLPLLADRGLPVRLHVKPALAPLAALFDPRIPVITQMPADAPGTFWLPLASVPGLFAPNPAMWPQVPYLTAPADRVAKWSTLHDRPGLRIGINWQGNPSRLLDIGRSAPLSAFAPLAEIPGVTLVSLQHGPAGAQIGTVPFGERIVFFGDDLDADGIFLDRAGVMANLDLVISTDTSAAHLAGALGRPGIVALRAAPDWRWGDEGEESLYYPTLRLFRQTRAGDWDELFTRIAAEVRRRVEIASQ</sequence>
<proteinExistence type="predicted"/>
<gene>
    <name evidence="4" type="ORF">GCM10007301_31780</name>
</gene>
<reference evidence="4" key="2">
    <citation type="submission" date="2020-09" db="EMBL/GenBank/DDBJ databases">
        <authorList>
            <person name="Sun Q."/>
            <person name="Sedlacek I."/>
        </authorList>
    </citation>
    <scope>NUCLEOTIDE SEQUENCE</scope>
    <source>
        <strain evidence="4">CCM 7897</strain>
    </source>
</reference>
<dbReference type="SMART" id="SM00028">
    <property type="entry name" value="TPR"/>
    <property type="match status" value="10"/>
</dbReference>
<dbReference type="SUPFAM" id="SSF81901">
    <property type="entry name" value="HCP-like"/>
    <property type="match status" value="1"/>
</dbReference>
<dbReference type="SUPFAM" id="SSF48452">
    <property type="entry name" value="TPR-like"/>
    <property type="match status" value="1"/>
</dbReference>
<keyword evidence="1" id="KW-0677">Repeat</keyword>
<keyword evidence="2 3" id="KW-0802">TPR repeat</keyword>
<keyword evidence="5" id="KW-1185">Reference proteome</keyword>
<dbReference type="Proteomes" id="UP000606044">
    <property type="component" value="Unassembled WGS sequence"/>
</dbReference>
<dbReference type="Pfam" id="PF13432">
    <property type="entry name" value="TPR_16"/>
    <property type="match status" value="1"/>
</dbReference>
<dbReference type="EMBL" id="BMCT01000004">
    <property type="protein sequence ID" value="GGF69726.1"/>
    <property type="molecule type" value="Genomic_DNA"/>
</dbReference>
<dbReference type="InterPro" id="IPR019734">
    <property type="entry name" value="TPR_rpt"/>
</dbReference>
<dbReference type="Gene3D" id="3.40.50.2000">
    <property type="entry name" value="Glycogen Phosphorylase B"/>
    <property type="match status" value="1"/>
</dbReference>
<dbReference type="AlphaFoldDB" id="A0A917C5B9"/>
<dbReference type="InterPro" id="IPR050498">
    <property type="entry name" value="Ycf3"/>
</dbReference>
<dbReference type="PROSITE" id="PS50005">
    <property type="entry name" value="TPR"/>
    <property type="match status" value="2"/>
</dbReference>